<comment type="similarity">
    <text evidence="2">Belongs to the GSP F family.</text>
</comment>
<dbReference type="RefSeq" id="WP_281470491.1">
    <property type="nucleotide sequence ID" value="NZ_CP124537.1"/>
</dbReference>
<keyword evidence="7 8" id="KW-0472">Membrane</keyword>
<evidence type="ECO:0000313" key="10">
    <source>
        <dbReference type="EMBL" id="WGV18350.1"/>
    </source>
</evidence>
<evidence type="ECO:0000256" key="8">
    <source>
        <dbReference type="SAM" id="Phobius"/>
    </source>
</evidence>
<dbReference type="PANTHER" id="PTHR30012">
    <property type="entry name" value="GENERAL SECRETION PATHWAY PROTEIN"/>
    <property type="match status" value="1"/>
</dbReference>
<evidence type="ECO:0000259" key="9">
    <source>
        <dbReference type="Pfam" id="PF00482"/>
    </source>
</evidence>
<dbReference type="EMBL" id="CP124537">
    <property type="protein sequence ID" value="WGV18350.1"/>
    <property type="molecule type" value="Genomic_DNA"/>
</dbReference>
<feature type="transmembrane region" description="Helical" evidence="8">
    <location>
        <begin position="370"/>
        <end position="397"/>
    </location>
</feature>
<keyword evidence="6 8" id="KW-1133">Transmembrane helix</keyword>
<proteinExistence type="inferred from homology"/>
<dbReference type="Proteomes" id="UP001230978">
    <property type="component" value="Plasmid unnamed2"/>
</dbReference>
<keyword evidence="3" id="KW-1003">Cell membrane</keyword>
<dbReference type="InterPro" id="IPR018076">
    <property type="entry name" value="T2SS_GspF_dom"/>
</dbReference>
<dbReference type="InterPro" id="IPR003004">
    <property type="entry name" value="GspF/PilC"/>
</dbReference>
<dbReference type="InterPro" id="IPR042094">
    <property type="entry name" value="T2SS_GspF_sf"/>
</dbReference>
<keyword evidence="10" id="KW-0614">Plasmid</keyword>
<dbReference type="Gene3D" id="1.20.81.30">
    <property type="entry name" value="Type II secretion system (T2SS), domain F"/>
    <property type="match status" value="2"/>
</dbReference>
<evidence type="ECO:0000256" key="2">
    <source>
        <dbReference type="ARBA" id="ARBA00005745"/>
    </source>
</evidence>
<evidence type="ECO:0000256" key="7">
    <source>
        <dbReference type="ARBA" id="ARBA00023136"/>
    </source>
</evidence>
<dbReference type="PANTHER" id="PTHR30012:SF7">
    <property type="entry name" value="PROTEIN TRANSPORT PROTEIN HOFC HOMOLOG"/>
    <property type="match status" value="1"/>
</dbReference>
<gene>
    <name evidence="10" type="ORF">QF092_19895</name>
</gene>
<dbReference type="Pfam" id="PF00482">
    <property type="entry name" value="T2SSF"/>
    <property type="match status" value="2"/>
</dbReference>
<evidence type="ECO:0000256" key="6">
    <source>
        <dbReference type="ARBA" id="ARBA00022989"/>
    </source>
</evidence>
<feature type="domain" description="Type II secretion system protein GspF" evidence="9">
    <location>
        <begin position="74"/>
        <end position="195"/>
    </location>
</feature>
<feature type="transmembrane region" description="Helical" evidence="8">
    <location>
        <begin position="173"/>
        <end position="199"/>
    </location>
</feature>
<comment type="subcellular location">
    <subcellularLocation>
        <location evidence="1">Cell inner membrane</location>
        <topology evidence="1">Multi-pass membrane protein</topology>
    </subcellularLocation>
</comment>
<reference evidence="10 11" key="1">
    <citation type="submission" date="2023-04" db="EMBL/GenBank/DDBJ databases">
        <title>YMD61, complete Genome.</title>
        <authorList>
            <person name="Zhang J."/>
        </authorList>
    </citation>
    <scope>NUCLEOTIDE SEQUENCE [LARGE SCALE GENOMIC DNA]</scope>
    <source>
        <strain evidence="10 11">YMD61</strain>
        <plasmid evidence="10 11">unnamed2</plasmid>
    </source>
</reference>
<accession>A0ABY8QBV6</accession>
<sequence>MPSFSYKAYGARGTVETGQLDSPSEAAAYQTLKALGLTVVELHEGAAVAPLPWWKRDISLGNGRLPLADQAALAEQMATMLRVRLPALEMLRILAQGAGKTETREKLERTARLVAEGMPLAQAFAQAGPKVAPVFLSLLRAGALSDALPEQLTDLARLLRLQEQLRGQVATALLYPAILVAAAVAVMLIVALTLAPALAPLFQGEGREMPGSLAFFLGLGNLIRGWWWLIVPGVLASGVAASLGLRAGWGRVAFRLPLFGPLMRDAALLALVRSLALMLKAGRPLAEALRGMVDADPVGPFAPDLRAAVAALEGGGRAHVALAEGGRLPPLVRELFRVGEEANALVPVLEALAQSVQGQMDQSTQRLLRLLTPILTLIIGGAVGALVYSIMGAVLSINDLAF</sequence>
<feature type="transmembrane region" description="Helical" evidence="8">
    <location>
        <begin position="225"/>
        <end position="245"/>
    </location>
</feature>
<dbReference type="PRINTS" id="PR00812">
    <property type="entry name" value="BCTERIALGSPF"/>
</dbReference>
<evidence type="ECO:0000313" key="11">
    <source>
        <dbReference type="Proteomes" id="UP001230978"/>
    </source>
</evidence>
<name>A0ABY8QBV6_9RHOB</name>
<keyword evidence="4" id="KW-0997">Cell inner membrane</keyword>
<geneLocation type="plasmid" evidence="10 11">
    <name>unnamed2</name>
</geneLocation>
<protein>
    <submittedName>
        <fullName evidence="10">Type II secretion system F family protein</fullName>
    </submittedName>
</protein>
<evidence type="ECO:0000256" key="3">
    <source>
        <dbReference type="ARBA" id="ARBA00022475"/>
    </source>
</evidence>
<keyword evidence="5 8" id="KW-0812">Transmembrane</keyword>
<evidence type="ECO:0000256" key="4">
    <source>
        <dbReference type="ARBA" id="ARBA00022519"/>
    </source>
</evidence>
<evidence type="ECO:0000256" key="1">
    <source>
        <dbReference type="ARBA" id="ARBA00004429"/>
    </source>
</evidence>
<organism evidence="10 11">
    <name type="scientific">Fuscovulum ytuae</name>
    <dbReference type="NCBI Taxonomy" id="3042299"/>
    <lineage>
        <taxon>Bacteria</taxon>
        <taxon>Pseudomonadati</taxon>
        <taxon>Pseudomonadota</taxon>
        <taxon>Alphaproteobacteria</taxon>
        <taxon>Rhodobacterales</taxon>
        <taxon>Paracoccaceae</taxon>
        <taxon>Fuscovulum</taxon>
    </lineage>
</organism>
<keyword evidence="11" id="KW-1185">Reference proteome</keyword>
<feature type="domain" description="Type II secretion system protein GspF" evidence="9">
    <location>
        <begin position="272"/>
        <end position="391"/>
    </location>
</feature>
<evidence type="ECO:0000256" key="5">
    <source>
        <dbReference type="ARBA" id="ARBA00022692"/>
    </source>
</evidence>